<dbReference type="PROSITE" id="PS50085">
    <property type="entry name" value="RAPGAP"/>
    <property type="match status" value="1"/>
</dbReference>
<dbReference type="GO" id="GO:0051056">
    <property type="term" value="P:regulation of small GTPase mediated signal transduction"/>
    <property type="evidence" value="ECO:0007669"/>
    <property type="project" value="InterPro"/>
</dbReference>
<dbReference type="SUPFAM" id="SSF111347">
    <property type="entry name" value="Rap/Ran-GAP"/>
    <property type="match status" value="1"/>
</dbReference>
<evidence type="ECO:0000256" key="2">
    <source>
        <dbReference type="SAM" id="MobiDB-lite"/>
    </source>
</evidence>
<dbReference type="InterPro" id="IPR050989">
    <property type="entry name" value="Rap1_Ran_GAP"/>
</dbReference>
<keyword evidence="1" id="KW-0343">GTPase activation</keyword>
<dbReference type="GO" id="GO:0005096">
    <property type="term" value="F:GTPase activator activity"/>
    <property type="evidence" value="ECO:0007669"/>
    <property type="project" value="UniProtKB-KW"/>
</dbReference>
<name>A0A6B2L133_9EUKA</name>
<dbReference type="InterPro" id="IPR035974">
    <property type="entry name" value="Rap/Ran-GAP_sf"/>
</dbReference>
<dbReference type="Gene3D" id="3.40.50.11210">
    <property type="entry name" value="Rap/Ran-GAP"/>
    <property type="match status" value="1"/>
</dbReference>
<dbReference type="InterPro" id="IPR000331">
    <property type="entry name" value="Rap/Ran_GAP_dom"/>
</dbReference>
<sequence>MSSPLTTVPPRGASSLKQSNLKALEQEDLDSILLVVEDSTPELLENSQTISRKSEETEDNGPRSKSLPKNRRIFLNSHRVDNAVPLKKHSSLGIMTSPRSKSLDSKPLIREVDGYFVEKTTKSNENNHHALDIEEEFFPFLGTIYSEEFSKIDHYNFIGVDPQLGVTLVSLLVKEPEYSKVQSESNERKKLRKLESRKKNEGEDIEERRAKDFDTKAFLRNGTYETLIEYTMKVTKSGMPKAKDVLKHFKSIVPSISLIDFRLIVGPQIKYQIMNYEKLSQSNYFKFGIIYSKVGQNLESEMYSNNDPTPEFNEFLSSLGDEVILKGREGWAGGLDTQEDKDGTSILYTTVKNYEVVFHVSTMMKFVQDDEQQIQRKRHIGNDVVVIIYQQEDPNLSIENKKDDFPFSPAFISSKYNHVFIVVRRLSIESELRGTSVYRVGVIYKYGVKLFKPYLPKNQTFEVGPTFRDWLLHKCINGERSSFGAPAFAPSRQKAREGLLQTIFSTANAAFK</sequence>
<dbReference type="PANTHER" id="PTHR15711">
    <property type="entry name" value="RAP GTPASE-ACTIVATING PROTEIN"/>
    <property type="match status" value="1"/>
</dbReference>
<accession>A0A6B2L133</accession>
<dbReference type="AlphaFoldDB" id="A0A6B2L133"/>
<reference evidence="4" key="1">
    <citation type="journal article" date="2020" name="J. Eukaryot. Microbiol.">
        <title>De novo Sequencing, Assembly and Annotation of the Transcriptome for the Free-Living Testate Amoeba Arcella intermedia.</title>
        <authorList>
            <person name="Ribeiro G.M."/>
            <person name="Porfirio-Sousa A.L."/>
            <person name="Maurer-Alcala X.X."/>
            <person name="Katz L.A."/>
            <person name="Lahr D.J.G."/>
        </authorList>
    </citation>
    <scope>NUCLEOTIDE SEQUENCE</scope>
</reference>
<proteinExistence type="predicted"/>
<dbReference type="EMBL" id="GIBP01001755">
    <property type="protein sequence ID" value="NDV30724.1"/>
    <property type="molecule type" value="Transcribed_RNA"/>
</dbReference>
<dbReference type="Pfam" id="PF02145">
    <property type="entry name" value="Rap_GAP"/>
    <property type="match status" value="1"/>
</dbReference>
<feature type="region of interest" description="Disordered" evidence="2">
    <location>
        <begin position="44"/>
        <end position="70"/>
    </location>
</feature>
<feature type="domain" description="Rap-GAP" evidence="3">
    <location>
        <begin position="273"/>
        <end position="503"/>
    </location>
</feature>
<organism evidence="4">
    <name type="scientific">Arcella intermedia</name>
    <dbReference type="NCBI Taxonomy" id="1963864"/>
    <lineage>
        <taxon>Eukaryota</taxon>
        <taxon>Amoebozoa</taxon>
        <taxon>Tubulinea</taxon>
        <taxon>Elardia</taxon>
        <taxon>Arcellinida</taxon>
        <taxon>Sphaerothecina</taxon>
        <taxon>Arcellidae</taxon>
        <taxon>Arcella</taxon>
    </lineage>
</organism>
<evidence type="ECO:0000256" key="1">
    <source>
        <dbReference type="ARBA" id="ARBA00022468"/>
    </source>
</evidence>
<feature type="region of interest" description="Disordered" evidence="2">
    <location>
        <begin position="184"/>
        <end position="206"/>
    </location>
</feature>
<evidence type="ECO:0000259" key="3">
    <source>
        <dbReference type="PROSITE" id="PS50085"/>
    </source>
</evidence>
<feature type="compositionally biased region" description="Basic and acidic residues" evidence="2">
    <location>
        <begin position="185"/>
        <end position="206"/>
    </location>
</feature>
<evidence type="ECO:0000313" key="4">
    <source>
        <dbReference type="EMBL" id="NDV30724.1"/>
    </source>
</evidence>
<protein>
    <recommendedName>
        <fullName evidence="3">Rap-GAP domain-containing protein</fullName>
    </recommendedName>
</protein>